<proteinExistence type="predicted"/>
<reference evidence="1" key="1">
    <citation type="submission" date="2022-08" db="EMBL/GenBank/DDBJ databases">
        <authorList>
            <person name="Tistechok S."/>
            <person name="Samborskyy M."/>
            <person name="Roman I."/>
        </authorList>
    </citation>
    <scope>NUCLEOTIDE SEQUENCE</scope>
    <source>
        <strain evidence="1">DSM 103496</strain>
    </source>
</reference>
<dbReference type="Gene3D" id="1.10.287.1060">
    <property type="entry name" value="ESAT-6-like"/>
    <property type="match status" value="1"/>
</dbReference>
<dbReference type="GO" id="GO:0009306">
    <property type="term" value="P:protein secretion"/>
    <property type="evidence" value="ECO:0007669"/>
    <property type="project" value="InterPro"/>
</dbReference>
<dbReference type="Proteomes" id="UP001141259">
    <property type="component" value="Unassembled WGS sequence"/>
</dbReference>
<protein>
    <submittedName>
        <fullName evidence="1">Type VII secretion target</fullName>
    </submittedName>
</protein>
<evidence type="ECO:0000313" key="1">
    <source>
        <dbReference type="EMBL" id="MCS7480395.1"/>
    </source>
</evidence>
<dbReference type="Pfam" id="PF10824">
    <property type="entry name" value="T7SS_ESX_EspC"/>
    <property type="match status" value="1"/>
</dbReference>
<gene>
    <name evidence="1" type="ORF">NZH93_26370</name>
</gene>
<organism evidence="1 2">
    <name type="scientific">Umezawaea endophytica</name>
    <dbReference type="NCBI Taxonomy" id="1654476"/>
    <lineage>
        <taxon>Bacteria</taxon>
        <taxon>Bacillati</taxon>
        <taxon>Actinomycetota</taxon>
        <taxon>Actinomycetes</taxon>
        <taxon>Pseudonocardiales</taxon>
        <taxon>Pseudonocardiaceae</taxon>
        <taxon>Umezawaea</taxon>
    </lineage>
</organism>
<comment type="caution">
    <text evidence="1">The sequence shown here is derived from an EMBL/GenBank/DDBJ whole genome shotgun (WGS) entry which is preliminary data.</text>
</comment>
<sequence length="281" mass="29489">MDRVNVSVGEVRTHADTVENLSHQVASAGTTVEGSVGGGAFGVFGASFTASLGHAADQVREAVAKGAESFTDVRIGLSQAADVYQQIDETQAQVFRGIGGGVDYSGLTTASGATASDTGPQGVTRGMSSVAGGEAFQHSDVVPVKLGRRPPPSVPGQRAKAVAVLKRISKEYPISVATVALRPVSTAHGWVGDVASAEIGDHYENDAGHLLRQPPTNANLREMAETETKFWNSDRGNWVGSLMSASTRYSMLVSGRDAWLNEFPPAERDRIAKQLGVRLGN</sequence>
<keyword evidence="2" id="KW-1185">Reference proteome</keyword>
<evidence type="ECO:0000313" key="2">
    <source>
        <dbReference type="Proteomes" id="UP001141259"/>
    </source>
</evidence>
<accession>A0A9X2VPP7</accession>
<dbReference type="EMBL" id="JANYMP010000013">
    <property type="protein sequence ID" value="MCS7480395.1"/>
    <property type="molecule type" value="Genomic_DNA"/>
</dbReference>
<name>A0A9X2VPP7_9PSEU</name>
<dbReference type="AlphaFoldDB" id="A0A9X2VPP7"/>
<dbReference type="InterPro" id="IPR022536">
    <property type="entry name" value="EspC"/>
</dbReference>